<feature type="compositionally biased region" description="Basic and acidic residues" evidence="4">
    <location>
        <begin position="19"/>
        <end position="31"/>
    </location>
</feature>
<dbReference type="PANTHER" id="PTHR43537">
    <property type="entry name" value="TRANSCRIPTIONAL REGULATOR, GNTR FAMILY"/>
    <property type="match status" value="1"/>
</dbReference>
<evidence type="ECO:0000256" key="1">
    <source>
        <dbReference type="ARBA" id="ARBA00023015"/>
    </source>
</evidence>
<organism evidence="6 7">
    <name type="scientific">Paracoccus zhejiangensis</name>
    <dbReference type="NCBI Taxonomy" id="1077935"/>
    <lineage>
        <taxon>Bacteria</taxon>
        <taxon>Pseudomonadati</taxon>
        <taxon>Pseudomonadota</taxon>
        <taxon>Alphaproteobacteria</taxon>
        <taxon>Rhodobacterales</taxon>
        <taxon>Paracoccaceae</taxon>
        <taxon>Paracoccus</taxon>
    </lineage>
</organism>
<dbReference type="EMBL" id="CP025430">
    <property type="protein sequence ID" value="AUH65293.1"/>
    <property type="molecule type" value="Genomic_DNA"/>
</dbReference>
<keyword evidence="3" id="KW-0804">Transcription</keyword>
<dbReference type="SUPFAM" id="SSF46785">
    <property type="entry name" value="Winged helix' DNA-binding domain"/>
    <property type="match status" value="1"/>
</dbReference>
<evidence type="ECO:0000256" key="3">
    <source>
        <dbReference type="ARBA" id="ARBA00023163"/>
    </source>
</evidence>
<dbReference type="Pfam" id="PF07729">
    <property type="entry name" value="FCD"/>
    <property type="match status" value="1"/>
</dbReference>
<feature type="compositionally biased region" description="Polar residues" evidence="4">
    <location>
        <begin position="32"/>
        <end position="44"/>
    </location>
</feature>
<accession>A0A2H5F180</accession>
<dbReference type="PANTHER" id="PTHR43537:SF24">
    <property type="entry name" value="GLUCONATE OPERON TRANSCRIPTIONAL REPRESSOR"/>
    <property type="match status" value="1"/>
</dbReference>
<dbReference type="InterPro" id="IPR008920">
    <property type="entry name" value="TF_FadR/GntR_C"/>
</dbReference>
<dbReference type="Proteomes" id="UP000234530">
    <property type="component" value="Chromosome"/>
</dbReference>
<proteinExistence type="predicted"/>
<dbReference type="SMART" id="SM00895">
    <property type="entry name" value="FCD"/>
    <property type="match status" value="1"/>
</dbReference>
<dbReference type="InterPro" id="IPR036390">
    <property type="entry name" value="WH_DNA-bd_sf"/>
</dbReference>
<keyword evidence="1" id="KW-0805">Transcription regulation</keyword>
<evidence type="ECO:0000256" key="4">
    <source>
        <dbReference type="SAM" id="MobiDB-lite"/>
    </source>
</evidence>
<dbReference type="AlphaFoldDB" id="A0A2H5F180"/>
<dbReference type="InterPro" id="IPR011711">
    <property type="entry name" value="GntR_C"/>
</dbReference>
<dbReference type="KEGG" id="pzh:CX676_14905"/>
<feature type="domain" description="GntR C-terminal" evidence="5">
    <location>
        <begin position="126"/>
        <end position="251"/>
    </location>
</feature>
<reference evidence="6 7" key="1">
    <citation type="journal article" date="2013" name="Antonie Van Leeuwenhoek">
        <title>Paracoccus zhejiangensis sp. nov., isolated from activated sludge in wastewater-treatment system.</title>
        <authorList>
            <person name="Wu Z.G."/>
            <person name="Zhang D.F."/>
            <person name="Liu Y.L."/>
            <person name="Wang F."/>
            <person name="Jiang X."/>
            <person name="Li C."/>
            <person name="Li S.P."/>
            <person name="Hong Q."/>
            <person name="Li W.J."/>
        </authorList>
    </citation>
    <scope>NUCLEOTIDE SEQUENCE [LARGE SCALE GENOMIC DNA]</scope>
    <source>
        <strain evidence="6 7">J6</strain>
    </source>
</reference>
<protein>
    <submittedName>
        <fullName evidence="6">GntR family transcriptional regulator</fullName>
    </submittedName>
</protein>
<name>A0A2H5F180_9RHOB</name>
<gene>
    <name evidence="6" type="ORF">CX676_14905</name>
</gene>
<evidence type="ECO:0000313" key="6">
    <source>
        <dbReference type="EMBL" id="AUH65293.1"/>
    </source>
</evidence>
<sequence>MIARAGCGAYAGGSVLLNDRQRQRGSSRKETSMTATKARNTVGTDTAAPSAKLLQKDQAYTAIKQFLFREEDTRSYFSERFLAAELDMGLASVRSAVERLRSEGIVESIPKAGIRLPQITHEEIMDFFEVRLVIEPYIAQQVAHQVTAEQCKELKELIEAQKLAARERDTLTYHKLDLAFHDCMARIHGNQEMVRTLQQLGDKMYRLSRRIHQRQVEHLSVNALQHEKVVLAICNGRPEEASDAMRTHLVWGRNHTLDPEGRLERSVL</sequence>
<keyword evidence="7" id="KW-1185">Reference proteome</keyword>
<dbReference type="InterPro" id="IPR036388">
    <property type="entry name" value="WH-like_DNA-bd_sf"/>
</dbReference>
<dbReference type="Gene3D" id="1.20.120.530">
    <property type="entry name" value="GntR ligand-binding domain-like"/>
    <property type="match status" value="1"/>
</dbReference>
<keyword evidence="2" id="KW-0238">DNA-binding</keyword>
<evidence type="ECO:0000256" key="2">
    <source>
        <dbReference type="ARBA" id="ARBA00023125"/>
    </source>
</evidence>
<feature type="region of interest" description="Disordered" evidence="4">
    <location>
        <begin position="19"/>
        <end position="48"/>
    </location>
</feature>
<evidence type="ECO:0000313" key="7">
    <source>
        <dbReference type="Proteomes" id="UP000234530"/>
    </source>
</evidence>
<dbReference type="OrthoDB" id="8638122at2"/>
<dbReference type="SUPFAM" id="SSF48008">
    <property type="entry name" value="GntR ligand-binding domain-like"/>
    <property type="match status" value="1"/>
</dbReference>
<dbReference type="Gene3D" id="1.10.10.10">
    <property type="entry name" value="Winged helix-like DNA-binding domain superfamily/Winged helix DNA-binding domain"/>
    <property type="match status" value="1"/>
</dbReference>
<evidence type="ECO:0000259" key="5">
    <source>
        <dbReference type="SMART" id="SM00895"/>
    </source>
</evidence>
<dbReference type="GO" id="GO:0003677">
    <property type="term" value="F:DNA binding"/>
    <property type="evidence" value="ECO:0007669"/>
    <property type="project" value="UniProtKB-KW"/>
</dbReference>